<dbReference type="InterPro" id="IPR049331">
    <property type="entry name" value="Top1B_N_bact"/>
</dbReference>
<dbReference type="EC" id="5.6.2.1" evidence="3"/>
<dbReference type="Gene3D" id="1.10.132.120">
    <property type="match status" value="1"/>
</dbReference>
<dbReference type="PRINTS" id="PR00416">
    <property type="entry name" value="EUTPISMRASEI"/>
</dbReference>
<proteinExistence type="inferred from homology"/>
<keyword evidence="4" id="KW-0799">Topoisomerase</keyword>
<dbReference type="InterPro" id="IPR011010">
    <property type="entry name" value="DNA_brk_join_enz"/>
</dbReference>
<dbReference type="EMBL" id="BAAAEN010000007">
    <property type="protein sequence ID" value="GAA0504899.1"/>
    <property type="molecule type" value="Genomic_DNA"/>
</dbReference>
<comment type="catalytic activity">
    <reaction evidence="1">
        <text>ATP-independent breakage of single-stranded DNA, followed by passage and rejoining.</text>
        <dbReference type="EC" id="5.6.2.1"/>
    </reaction>
</comment>
<evidence type="ECO:0000259" key="8">
    <source>
        <dbReference type="Pfam" id="PF21338"/>
    </source>
</evidence>
<keyword evidence="6" id="KW-0413">Isomerase</keyword>
<dbReference type="InterPro" id="IPR001631">
    <property type="entry name" value="TopoI"/>
</dbReference>
<protein>
    <recommendedName>
        <fullName evidence="3">DNA topoisomerase</fullName>
        <ecNumber evidence="3">5.6.2.1</ecNumber>
    </recommendedName>
</protein>
<keyword evidence="10" id="KW-1185">Reference proteome</keyword>
<feature type="domain" description="DNA topoisomerase IB N-terminal" evidence="8">
    <location>
        <begin position="54"/>
        <end position="102"/>
    </location>
</feature>
<dbReference type="Proteomes" id="UP001501706">
    <property type="component" value="Unassembled WGS sequence"/>
</dbReference>
<dbReference type="Gene3D" id="3.30.66.10">
    <property type="entry name" value="DNA topoisomerase I domain"/>
    <property type="match status" value="1"/>
</dbReference>
<dbReference type="Pfam" id="PF21338">
    <property type="entry name" value="Top1B_N_bact"/>
    <property type="match status" value="1"/>
</dbReference>
<comment type="similarity">
    <text evidence="2">Belongs to the type IB topoisomerase family.</text>
</comment>
<organism evidence="9 10">
    <name type="scientific">Pigmentiphaga daeguensis</name>
    <dbReference type="NCBI Taxonomy" id="414049"/>
    <lineage>
        <taxon>Bacteria</taxon>
        <taxon>Pseudomonadati</taxon>
        <taxon>Pseudomonadota</taxon>
        <taxon>Betaproteobacteria</taxon>
        <taxon>Burkholderiales</taxon>
        <taxon>Alcaligenaceae</taxon>
        <taxon>Pigmentiphaga</taxon>
    </lineage>
</organism>
<dbReference type="Pfam" id="PF01028">
    <property type="entry name" value="Topoisom_I"/>
    <property type="match status" value="1"/>
</dbReference>
<dbReference type="InterPro" id="IPR035447">
    <property type="entry name" value="DNA_topo_I_N_sf"/>
</dbReference>
<dbReference type="Gene3D" id="3.90.15.10">
    <property type="entry name" value="Topoisomerase I, Chain A, domain 3"/>
    <property type="match status" value="1"/>
</dbReference>
<dbReference type="SUPFAM" id="SSF56349">
    <property type="entry name" value="DNA breaking-rejoining enzymes"/>
    <property type="match status" value="1"/>
</dbReference>
<name>A0ABN1BST0_9BURK</name>
<dbReference type="PROSITE" id="PS52038">
    <property type="entry name" value="TOPO_IB_2"/>
    <property type="match status" value="1"/>
</dbReference>
<reference evidence="9 10" key="1">
    <citation type="journal article" date="2019" name="Int. J. Syst. Evol. Microbiol.">
        <title>The Global Catalogue of Microorganisms (GCM) 10K type strain sequencing project: providing services to taxonomists for standard genome sequencing and annotation.</title>
        <authorList>
            <consortium name="The Broad Institute Genomics Platform"/>
            <consortium name="The Broad Institute Genome Sequencing Center for Infectious Disease"/>
            <person name="Wu L."/>
            <person name="Ma J."/>
        </authorList>
    </citation>
    <scope>NUCLEOTIDE SEQUENCE [LARGE SCALE GENOMIC DNA]</scope>
    <source>
        <strain evidence="9 10">JCM 14330</strain>
    </source>
</reference>
<evidence type="ECO:0000259" key="7">
    <source>
        <dbReference type="Pfam" id="PF01028"/>
    </source>
</evidence>
<accession>A0ABN1BST0</accession>
<evidence type="ECO:0000313" key="10">
    <source>
        <dbReference type="Proteomes" id="UP001501706"/>
    </source>
</evidence>
<gene>
    <name evidence="9" type="ORF">GCM10009097_22370</name>
</gene>
<evidence type="ECO:0000256" key="4">
    <source>
        <dbReference type="ARBA" id="ARBA00023029"/>
    </source>
</evidence>
<dbReference type="InterPro" id="IPR014711">
    <property type="entry name" value="TopoI_cat_a-hlx-sub_euk"/>
</dbReference>
<evidence type="ECO:0000256" key="2">
    <source>
        <dbReference type="ARBA" id="ARBA00006645"/>
    </source>
</evidence>
<evidence type="ECO:0000256" key="6">
    <source>
        <dbReference type="ARBA" id="ARBA00023235"/>
    </source>
</evidence>
<comment type="caution">
    <text evidence="9">The sequence shown here is derived from an EMBL/GenBank/DDBJ whole genome shotgun (WGS) entry which is preliminary data.</text>
</comment>
<evidence type="ECO:0000313" key="9">
    <source>
        <dbReference type="EMBL" id="GAA0504899.1"/>
    </source>
</evidence>
<evidence type="ECO:0000256" key="1">
    <source>
        <dbReference type="ARBA" id="ARBA00000213"/>
    </source>
</evidence>
<feature type="domain" description="DNA topoisomerase I catalytic core eukaryotic-type" evidence="7">
    <location>
        <begin position="115"/>
        <end position="317"/>
    </location>
</feature>
<dbReference type="SUPFAM" id="SSF55869">
    <property type="entry name" value="DNA topoisomerase I domain"/>
    <property type="match status" value="1"/>
</dbReference>
<dbReference type="InterPro" id="IPR013500">
    <property type="entry name" value="TopoI_cat_euk"/>
</dbReference>
<sequence length="361" mass="40080">MPAAWHEACSTRAMDFTHASSSALTALAGDGAAPELVYVDDTRPGYGRKLFRGRFVYVDQRGERIRDPKEIARINALAIPPAYGEVWICPDPAGHIQATGRDARGRKQYRYHPQWQAVRDADKYAQLSEFGRALPRIRRRVQRALDAPGLGEEKVLAAVVRLLEATLVRVGNRAYARQNRSFGLTTLRPRHASLSGTRLRLRFRGKSGIEHDVTIADRRVARVVRRCMEIPGQTLFHYLDEAGQPRGIDSSAVNAYLREAGQGDFTAKHYRTWAGSVLALEWLRRMPREEGAAARQAVVEAVKAVAQRLANTPAVCRACYIHPAIIDAYLRGELPATWPASGPRGLSAAERRLLAFLDGLG</sequence>
<evidence type="ECO:0000256" key="3">
    <source>
        <dbReference type="ARBA" id="ARBA00012891"/>
    </source>
</evidence>
<keyword evidence="5" id="KW-0238">DNA-binding</keyword>
<evidence type="ECO:0000256" key="5">
    <source>
        <dbReference type="ARBA" id="ARBA00023125"/>
    </source>
</evidence>